<dbReference type="Gene3D" id="3.20.20.100">
    <property type="entry name" value="NADP-dependent oxidoreductase domain"/>
    <property type="match status" value="1"/>
</dbReference>
<dbReference type="SUPFAM" id="SSF51430">
    <property type="entry name" value="NAD(P)-linked oxidoreductase"/>
    <property type="match status" value="1"/>
</dbReference>
<reference evidence="2" key="2">
    <citation type="journal article" date="2004" name="Genome Res.">
        <title>Gene loss and movement in the maize genome.</title>
        <authorList>
            <person name="Lai J."/>
            <person name="Ma J."/>
            <person name="Swigonova Z."/>
            <person name="Ramakrishna W."/>
            <person name="Linton E."/>
            <person name="Llaca V."/>
            <person name="Tanyolac B."/>
            <person name="Park Y.J."/>
            <person name="Jeong O.Y."/>
            <person name="Bennetzen J.L."/>
            <person name="Messing J."/>
        </authorList>
    </citation>
    <scope>NUCLEOTIDE SEQUENCE</scope>
</reference>
<organism evidence="2">
    <name type="scientific">Zea mays</name>
    <name type="common">Maize</name>
    <dbReference type="NCBI Taxonomy" id="4577"/>
    <lineage>
        <taxon>Eukaryota</taxon>
        <taxon>Viridiplantae</taxon>
        <taxon>Streptophyta</taxon>
        <taxon>Embryophyta</taxon>
        <taxon>Tracheophyta</taxon>
        <taxon>Spermatophyta</taxon>
        <taxon>Magnoliopsida</taxon>
        <taxon>Liliopsida</taxon>
        <taxon>Poales</taxon>
        <taxon>Poaceae</taxon>
        <taxon>PACMAD clade</taxon>
        <taxon>Panicoideae</taxon>
        <taxon>Andropogonodae</taxon>
        <taxon>Andropogoneae</taxon>
        <taxon>Tripsacinae</taxon>
        <taxon>Zea</taxon>
    </lineage>
</organism>
<dbReference type="InterPro" id="IPR029055">
    <property type="entry name" value="Ntn_hydrolases_N"/>
</dbReference>
<dbReference type="PRINTS" id="PR00069">
    <property type="entry name" value="ALDKETRDTASE"/>
</dbReference>
<sequence length="589" mass="65141">MRMCTELAPDRVRPALQKTLKDLQLDYLDLYLERTQIHWPFRLKDGAHMPPEAGEVLEFDMEEVWREMEGLVKDGLVKDIGVCFTTVTKLNRLMRSANVPPAVCQMEMHPGWKNDRIFEACKKHGIHVTAYSPLGSSEKNLAHDPLVEKVANKMDKTPGQVLVRWALHRGTSVIPKSTRDERIKENIQVFGWEIPEDDFRALCGIKDELTSPRWSVFGGFTDKRFLADVSVYDVENKLWYTPECTGNGSNGQAGPSPRAFHIAVVIDCNMFIFGGRSGASGEGRSLAHEARNQTAEFRFNWGYEMPPDVLAQWPKNLRKILGGGMRQVGVLCAGAHTLWESLLGATIVDMAVIVTPANDYELPASVLAALEPKDTKPYALQKAEDIVGTMLAKGFILGRDALDKAKALDEKHQLTSTATARVSSFDKRIGLSEKISVGTSVVNDKVKEMDQKYQVSEKTKSALAAAEQSVLTVGSAIMKNMYVLTGAAWVTGAFSKVTSAANDVGAKAKEKIAVEQEDKNAEGGPGQANISEIPAAHRELDCEFANIHVSETSEDVPMSSVTVPLLQMRSPAWPLHQLKFLKNQKLHRD</sequence>
<reference evidence="2" key="3">
    <citation type="journal article" date="2005" name="Genetics">
        <title>Structure and evolution of the r/b chromosomal regions in rice, maize, and sorghum.</title>
        <authorList>
            <person name="Swigonova Z."/>
            <person name="Bennetzen J.L."/>
            <person name="Messing J."/>
        </authorList>
    </citation>
    <scope>NUCLEOTIDE SEQUENCE</scope>
</reference>
<name>Q7FS90_MAIZE</name>
<reference evidence="2" key="1">
    <citation type="journal article" date="2004" name="Genome Res.">
        <title>Close split of sorghum and maize genome progenitors.</title>
        <authorList>
            <person name="Swigonova Z."/>
            <person name="Lai J."/>
            <person name="Ma J."/>
            <person name="Ramakrishna W."/>
            <person name="Llaca V."/>
            <person name="Bennetzen J.L."/>
            <person name="Messing J."/>
        </authorList>
    </citation>
    <scope>NUCLEOTIDE SEQUENCE</scope>
</reference>
<dbReference type="PANTHER" id="PTHR11732">
    <property type="entry name" value="ALDO/KETO REDUCTASE"/>
    <property type="match status" value="1"/>
</dbReference>
<dbReference type="InterPro" id="IPR020471">
    <property type="entry name" value="AKR"/>
</dbReference>
<dbReference type="InterPro" id="IPR036812">
    <property type="entry name" value="NAD(P)_OxRdtase_dom_sf"/>
</dbReference>
<dbReference type="InterPro" id="IPR023210">
    <property type="entry name" value="NADP_OxRdtase_dom"/>
</dbReference>
<dbReference type="GO" id="GO:0016491">
    <property type="term" value="F:oxidoreductase activity"/>
    <property type="evidence" value="ECO:0007669"/>
    <property type="project" value="InterPro"/>
</dbReference>
<dbReference type="SUPFAM" id="SSF117281">
    <property type="entry name" value="Kelch motif"/>
    <property type="match status" value="1"/>
</dbReference>
<feature type="domain" description="NADP-dependent oxidoreductase" evidence="1">
    <location>
        <begin position="4"/>
        <end position="202"/>
    </location>
</feature>
<protein>
    <submittedName>
        <fullName evidence="2">Putative aldose reductase-related protein</fullName>
    </submittedName>
</protein>
<gene>
    <name evidence="2" type="ORF">Z138B04_Z333J11.16</name>
</gene>
<accession>Q7FS90</accession>
<evidence type="ECO:0000313" key="2">
    <source>
        <dbReference type="EMBL" id="AAS82601.1"/>
    </source>
</evidence>
<evidence type="ECO:0000259" key="1">
    <source>
        <dbReference type="Pfam" id="PF00248"/>
    </source>
</evidence>
<dbReference type="InterPro" id="IPR015915">
    <property type="entry name" value="Kelch-typ_b-propeller"/>
</dbReference>
<dbReference type="HOGENOM" id="CLU_463356_0_0_1"/>
<dbReference type="ExpressionAtlas" id="Q7FS90">
    <property type="expression patterns" value="baseline and differential"/>
</dbReference>
<proteinExistence type="predicted"/>
<dbReference type="Gene3D" id="2.120.10.80">
    <property type="entry name" value="Kelch-type beta propeller"/>
    <property type="match status" value="1"/>
</dbReference>
<dbReference type="EMBL" id="AF466202">
    <property type="protein sequence ID" value="AAS82601.1"/>
    <property type="molecule type" value="Genomic_DNA"/>
</dbReference>
<dbReference type="AlphaFoldDB" id="Q7FS90"/>
<dbReference type="SUPFAM" id="SSF56235">
    <property type="entry name" value="N-terminal nucleophile aminohydrolases (Ntn hydrolases)"/>
    <property type="match status" value="1"/>
</dbReference>
<dbReference type="Pfam" id="PF00248">
    <property type="entry name" value="Aldo_ket_red"/>
    <property type="match status" value="1"/>
</dbReference>